<protein>
    <submittedName>
        <fullName evidence="1">Uncharacterized protein</fullName>
    </submittedName>
</protein>
<name>A0A2P2NE48_RHIMU</name>
<accession>A0A2P2NE48</accession>
<sequence>MHECSSVLTSLSDDEKKRHLKENLKFPAGHHPSFVQRSFDYCSPLAEEVDN</sequence>
<dbReference type="AlphaFoldDB" id="A0A2P2NE48"/>
<evidence type="ECO:0000313" key="1">
    <source>
        <dbReference type="EMBL" id="MBX40763.1"/>
    </source>
</evidence>
<proteinExistence type="predicted"/>
<reference evidence="1" key="1">
    <citation type="submission" date="2018-02" db="EMBL/GenBank/DDBJ databases">
        <title>Rhizophora mucronata_Transcriptome.</title>
        <authorList>
            <person name="Meera S.P."/>
            <person name="Sreeshan A."/>
            <person name="Augustine A."/>
        </authorList>
    </citation>
    <scope>NUCLEOTIDE SEQUENCE</scope>
    <source>
        <tissue evidence="1">Leaf</tissue>
    </source>
</reference>
<dbReference type="EMBL" id="GGEC01060279">
    <property type="protein sequence ID" value="MBX40763.1"/>
    <property type="molecule type" value="Transcribed_RNA"/>
</dbReference>
<organism evidence="1">
    <name type="scientific">Rhizophora mucronata</name>
    <name type="common">Asiatic mangrove</name>
    <dbReference type="NCBI Taxonomy" id="61149"/>
    <lineage>
        <taxon>Eukaryota</taxon>
        <taxon>Viridiplantae</taxon>
        <taxon>Streptophyta</taxon>
        <taxon>Embryophyta</taxon>
        <taxon>Tracheophyta</taxon>
        <taxon>Spermatophyta</taxon>
        <taxon>Magnoliopsida</taxon>
        <taxon>eudicotyledons</taxon>
        <taxon>Gunneridae</taxon>
        <taxon>Pentapetalae</taxon>
        <taxon>rosids</taxon>
        <taxon>fabids</taxon>
        <taxon>Malpighiales</taxon>
        <taxon>Rhizophoraceae</taxon>
        <taxon>Rhizophora</taxon>
    </lineage>
</organism>